<dbReference type="Pfam" id="PF01814">
    <property type="entry name" value="Hemerythrin"/>
    <property type="match status" value="2"/>
</dbReference>
<evidence type="ECO:0000313" key="4">
    <source>
        <dbReference type="Proteomes" id="UP000198736"/>
    </source>
</evidence>
<dbReference type="STRING" id="1742973.COMA2_80031"/>
<feature type="region of interest" description="Disordered" evidence="1">
    <location>
        <begin position="94"/>
        <end position="123"/>
    </location>
</feature>
<gene>
    <name evidence="3" type="ORF">COMA2_80031</name>
</gene>
<proteinExistence type="predicted"/>
<organism evidence="3 4">
    <name type="scientific">Candidatus Nitrospira nitrificans</name>
    <dbReference type="NCBI Taxonomy" id="1742973"/>
    <lineage>
        <taxon>Bacteria</taxon>
        <taxon>Pseudomonadati</taxon>
        <taxon>Nitrospirota</taxon>
        <taxon>Nitrospiria</taxon>
        <taxon>Nitrospirales</taxon>
        <taxon>Nitrospiraceae</taxon>
        <taxon>Nitrospira</taxon>
    </lineage>
</organism>
<dbReference type="InterPro" id="IPR012312">
    <property type="entry name" value="Hemerythrin-like"/>
</dbReference>
<dbReference type="AlphaFoldDB" id="A0A0S4LRE3"/>
<dbReference type="EMBL" id="CZPZ01000035">
    <property type="protein sequence ID" value="CUS39518.1"/>
    <property type="molecule type" value="Genomic_DNA"/>
</dbReference>
<dbReference type="Proteomes" id="UP000198736">
    <property type="component" value="Unassembled WGS sequence"/>
</dbReference>
<evidence type="ECO:0000313" key="3">
    <source>
        <dbReference type="EMBL" id="CUS39518.1"/>
    </source>
</evidence>
<dbReference type="PANTHER" id="PTHR35585:SF1">
    <property type="entry name" value="HHE DOMAIN PROTEIN (AFU_ORTHOLOGUE AFUA_4G00730)"/>
    <property type="match status" value="1"/>
</dbReference>
<protein>
    <recommendedName>
        <fullName evidence="2">Hemerythrin-like domain-containing protein</fullName>
    </recommendedName>
</protein>
<accession>A0A0S4LRE3</accession>
<name>A0A0S4LRE3_9BACT</name>
<feature type="domain" description="Hemerythrin-like" evidence="2">
    <location>
        <begin position="130"/>
        <end position="181"/>
    </location>
</feature>
<evidence type="ECO:0000256" key="1">
    <source>
        <dbReference type="SAM" id="MobiDB-lite"/>
    </source>
</evidence>
<dbReference type="Gene3D" id="1.20.120.520">
    <property type="entry name" value="nmb1532 protein domain like"/>
    <property type="match status" value="1"/>
</dbReference>
<sequence>MPKHDSVTANPRPPSKTNPSADALVMLKEDHRRVESLFERFLNGENGKKPHIAEQLFQELEVHSTLEEELFYPALQNPAEIEEFEAADEDTQFSEEKTMHTPELDETGEVEAGRGEGSDSSEEMTNNMITSAFDEHRVIRALIAQLRQKDALSQEFRQRMTELQQTVANHVFEEEDELFAEAQLTMDTKTLGRQMQQRKQELLSAAV</sequence>
<feature type="compositionally biased region" description="Basic and acidic residues" evidence="1">
    <location>
        <begin position="94"/>
        <end position="103"/>
    </location>
</feature>
<feature type="region of interest" description="Disordered" evidence="1">
    <location>
        <begin position="1"/>
        <end position="21"/>
    </location>
</feature>
<keyword evidence="4" id="KW-1185">Reference proteome</keyword>
<reference evidence="4" key="1">
    <citation type="submission" date="2015-10" db="EMBL/GenBank/DDBJ databases">
        <authorList>
            <person name="Luecker S."/>
            <person name="Luecker S."/>
        </authorList>
    </citation>
    <scope>NUCLEOTIDE SEQUENCE [LARGE SCALE GENOMIC DNA]</scope>
</reference>
<dbReference type="PANTHER" id="PTHR35585">
    <property type="entry name" value="HHE DOMAIN PROTEIN (AFU_ORTHOLOGUE AFUA_4G00730)"/>
    <property type="match status" value="1"/>
</dbReference>
<feature type="domain" description="Hemerythrin-like" evidence="2">
    <location>
        <begin position="25"/>
        <end position="87"/>
    </location>
</feature>
<evidence type="ECO:0000259" key="2">
    <source>
        <dbReference type="Pfam" id="PF01814"/>
    </source>
</evidence>